<name>A0A5B8R8F2_9CAUD</name>
<sequence>MTQNRNRLLKEIDAFAERCVKGGDSKITKEQYLTMCESLGEEPNPDVLKRFVEIHDFPEIAQTALTIYNNLSDNYIPGDYPTYLGKDKSALLVFFDVYGVEDPDEKSLILQIINIFDSHAVAASRKRVEAAIKKSKMKSSSR</sequence>
<proteinExistence type="predicted"/>
<evidence type="ECO:0008006" key="3">
    <source>
        <dbReference type="Google" id="ProtNLM"/>
    </source>
</evidence>
<dbReference type="EMBL" id="MN163280">
    <property type="protein sequence ID" value="QEA03210.1"/>
    <property type="molecule type" value="Genomic_DNA"/>
</dbReference>
<keyword evidence="2" id="KW-1185">Reference proteome</keyword>
<evidence type="ECO:0000313" key="1">
    <source>
        <dbReference type="EMBL" id="QEA03210.1"/>
    </source>
</evidence>
<protein>
    <recommendedName>
        <fullName evidence="3">Tape measure chaperone</fullName>
    </recommendedName>
</protein>
<evidence type="ECO:0000313" key="2">
    <source>
        <dbReference type="Proteomes" id="UP000321123"/>
    </source>
</evidence>
<reference evidence="1" key="1">
    <citation type="journal article" date="2019" name="Microbiol. Resour. Announc.">
        <title>Complete Genome Sequence of two Klebsiella pneumoniae phages isolated as part of international effort.</title>
        <authorList>
            <person name="Yerushalmy O."/>
            <person name="Glazer S."/>
            <person name="Nir-Paz R."/>
            <person name="Tuomala H."/>
            <person name="Skurnik M."/>
            <person name="Kiljunen S."/>
            <person name="Hazan R."/>
        </authorList>
    </citation>
    <scope>NUCLEOTIDE SEQUENCE [LARGE SCALE GENOMIC DNA]</scope>
</reference>
<organism evidence="1 2">
    <name type="scientific">Klebsiella phage KpGranit</name>
    <dbReference type="NCBI Taxonomy" id="2596967"/>
    <lineage>
        <taxon>Viruses</taxon>
        <taxon>Duplodnaviria</taxon>
        <taxon>Heunggongvirae</taxon>
        <taxon>Uroviricota</taxon>
        <taxon>Caudoviricetes</taxon>
        <taxon>Demerecviridae</taxon>
        <taxon>Sugarlandvirus</taxon>
        <taxon>Sugarlandvirus KpGranit</taxon>
    </lineage>
</organism>
<dbReference type="Proteomes" id="UP000321123">
    <property type="component" value="Segment"/>
</dbReference>
<accession>A0A5B8R8F2</accession>